<dbReference type="AlphaFoldDB" id="A0A6B9F9B6"/>
<accession>A0A6B9F9B6</accession>
<gene>
    <name evidence="3" type="ORF">EI982_10090</name>
</gene>
<feature type="transmembrane region" description="Helical" evidence="2">
    <location>
        <begin position="94"/>
        <end position="115"/>
    </location>
</feature>
<keyword evidence="2" id="KW-1133">Transmembrane helix</keyword>
<dbReference type="PANTHER" id="PTHR35519">
    <property type="entry name" value="MEMBRANE PROTEINS"/>
    <property type="match status" value="1"/>
</dbReference>
<protein>
    <submittedName>
        <fullName evidence="3">DUF4112 domain-containing protein</fullName>
    </submittedName>
</protein>
<dbReference type="RefSeq" id="WP_157689573.1">
    <property type="nucleotide sequence ID" value="NZ_CP034345.1"/>
</dbReference>
<organism evidence="3 4">
    <name type="scientific">Haloplanus rallus</name>
    <dbReference type="NCBI Taxonomy" id="1816183"/>
    <lineage>
        <taxon>Archaea</taxon>
        <taxon>Methanobacteriati</taxon>
        <taxon>Methanobacteriota</taxon>
        <taxon>Stenosarchaea group</taxon>
        <taxon>Halobacteria</taxon>
        <taxon>Halobacteriales</taxon>
        <taxon>Haloferacaceae</taxon>
        <taxon>Haloplanus</taxon>
    </lineage>
</organism>
<evidence type="ECO:0000313" key="4">
    <source>
        <dbReference type="Proteomes" id="UP000428325"/>
    </source>
</evidence>
<dbReference type="Proteomes" id="UP000428325">
    <property type="component" value="Chromosome"/>
</dbReference>
<evidence type="ECO:0000256" key="2">
    <source>
        <dbReference type="SAM" id="Phobius"/>
    </source>
</evidence>
<feature type="transmembrane region" description="Helical" evidence="2">
    <location>
        <begin position="62"/>
        <end position="82"/>
    </location>
</feature>
<dbReference type="KEGG" id="hra:EI982_10090"/>
<sequence>MTRPSAATVDDPDVRSGDGADPAVDLDPAVAADLRRLRDLSRLLDDSIRVPGTHWRIGLDPVIGLVPVVGDAVGAALAAYVLSVAVRTGVPRATLARVAFVLWIDAVVGAVPVAGDLFDAYWKANRRTVGLLDARLADPASAAADRRYLWSVGLGAVGLGVATIVALAALGWWLAGALGMVT</sequence>
<evidence type="ECO:0000256" key="1">
    <source>
        <dbReference type="SAM" id="MobiDB-lite"/>
    </source>
</evidence>
<evidence type="ECO:0000313" key="3">
    <source>
        <dbReference type="EMBL" id="QGX95117.1"/>
    </source>
</evidence>
<keyword evidence="2" id="KW-0472">Membrane</keyword>
<keyword evidence="2" id="KW-0812">Transmembrane</keyword>
<feature type="region of interest" description="Disordered" evidence="1">
    <location>
        <begin position="1"/>
        <end position="24"/>
    </location>
</feature>
<proteinExistence type="predicted"/>
<dbReference type="Pfam" id="PF13430">
    <property type="entry name" value="DUF4112"/>
    <property type="match status" value="1"/>
</dbReference>
<dbReference type="PANTHER" id="PTHR35519:SF2">
    <property type="entry name" value="PH DOMAIN PROTEIN"/>
    <property type="match status" value="1"/>
</dbReference>
<keyword evidence="4" id="KW-1185">Reference proteome</keyword>
<name>A0A6B9F9B6_9EURY</name>
<feature type="transmembrane region" description="Helical" evidence="2">
    <location>
        <begin position="148"/>
        <end position="175"/>
    </location>
</feature>
<reference evidence="3 4" key="1">
    <citation type="submission" date="2018-12" db="EMBL/GenBank/DDBJ databases">
        <title>Complete genome sequence of Haloplanus rallus MBLA0036.</title>
        <authorList>
            <person name="Nam Y.-d."/>
            <person name="Kang J."/>
            <person name="Chung W.-H."/>
            <person name="Park Y.S."/>
        </authorList>
    </citation>
    <scope>NUCLEOTIDE SEQUENCE [LARGE SCALE GENOMIC DNA]</scope>
    <source>
        <strain evidence="3 4">MBLA0036</strain>
    </source>
</reference>
<dbReference type="GeneID" id="99246367"/>
<dbReference type="EMBL" id="CP034345">
    <property type="protein sequence ID" value="QGX95117.1"/>
    <property type="molecule type" value="Genomic_DNA"/>
</dbReference>
<dbReference type="InterPro" id="IPR025187">
    <property type="entry name" value="DUF4112"/>
</dbReference>